<organism evidence="3 4">
    <name type="scientific">Diploscapter pachys</name>
    <dbReference type="NCBI Taxonomy" id="2018661"/>
    <lineage>
        <taxon>Eukaryota</taxon>
        <taxon>Metazoa</taxon>
        <taxon>Ecdysozoa</taxon>
        <taxon>Nematoda</taxon>
        <taxon>Chromadorea</taxon>
        <taxon>Rhabditida</taxon>
        <taxon>Rhabditina</taxon>
        <taxon>Rhabditomorpha</taxon>
        <taxon>Rhabditoidea</taxon>
        <taxon>Rhabditidae</taxon>
        <taxon>Diploscapter</taxon>
    </lineage>
</organism>
<dbReference type="AlphaFoldDB" id="A0A2A2L8Q0"/>
<evidence type="ECO:0000313" key="4">
    <source>
        <dbReference type="Proteomes" id="UP000218231"/>
    </source>
</evidence>
<dbReference type="InterPro" id="IPR016024">
    <property type="entry name" value="ARM-type_fold"/>
</dbReference>
<feature type="region of interest" description="Disordered" evidence="1">
    <location>
        <begin position="1"/>
        <end position="24"/>
    </location>
</feature>
<dbReference type="Pfam" id="PF02181">
    <property type="entry name" value="FH2"/>
    <property type="match status" value="1"/>
</dbReference>
<feature type="domain" description="FH2" evidence="2">
    <location>
        <begin position="295"/>
        <end position="698"/>
    </location>
</feature>
<dbReference type="Pfam" id="PF06367">
    <property type="entry name" value="Drf_FH3"/>
    <property type="match status" value="1"/>
</dbReference>
<dbReference type="Gene3D" id="6.10.30.30">
    <property type="match status" value="1"/>
</dbReference>
<dbReference type="OrthoDB" id="1104827at2759"/>
<dbReference type="InterPro" id="IPR042201">
    <property type="entry name" value="FH2_Formin_sf"/>
</dbReference>
<name>A0A2A2L8Q0_9BILA</name>
<dbReference type="Proteomes" id="UP000218231">
    <property type="component" value="Unassembled WGS sequence"/>
</dbReference>
<evidence type="ECO:0000313" key="3">
    <source>
        <dbReference type="EMBL" id="PAV82524.1"/>
    </source>
</evidence>
<dbReference type="STRING" id="2018661.A0A2A2L8Q0"/>
<dbReference type="InterPro" id="IPR010472">
    <property type="entry name" value="FH3_dom"/>
</dbReference>
<feature type="compositionally biased region" description="Basic and acidic residues" evidence="1">
    <location>
        <begin position="1"/>
        <end position="14"/>
    </location>
</feature>
<feature type="region of interest" description="Disordered" evidence="1">
    <location>
        <begin position="686"/>
        <end position="733"/>
    </location>
</feature>
<keyword evidence="4" id="KW-1185">Reference proteome</keyword>
<feature type="region of interest" description="Disordered" evidence="1">
    <location>
        <begin position="889"/>
        <end position="937"/>
    </location>
</feature>
<dbReference type="Gene3D" id="1.10.238.150">
    <property type="entry name" value="Formin, FH3 diaphanous domain"/>
    <property type="match status" value="1"/>
</dbReference>
<feature type="region of interest" description="Disordered" evidence="1">
    <location>
        <begin position="176"/>
        <end position="252"/>
    </location>
</feature>
<proteinExistence type="predicted"/>
<dbReference type="Gene3D" id="1.20.58.2220">
    <property type="entry name" value="Formin, FH2 domain"/>
    <property type="match status" value="1"/>
</dbReference>
<gene>
    <name evidence="3" type="ORF">WR25_15891</name>
</gene>
<evidence type="ECO:0000259" key="2">
    <source>
        <dbReference type="PROSITE" id="PS51444"/>
    </source>
</evidence>
<feature type="compositionally biased region" description="Polar residues" evidence="1">
    <location>
        <begin position="855"/>
        <end position="865"/>
    </location>
</feature>
<dbReference type="InterPro" id="IPR015425">
    <property type="entry name" value="FH2_Formin"/>
</dbReference>
<feature type="compositionally biased region" description="Low complexity" evidence="1">
    <location>
        <begin position="187"/>
        <end position="202"/>
    </location>
</feature>
<protein>
    <recommendedName>
        <fullName evidence="2">FH2 domain-containing protein</fullName>
    </recommendedName>
</protein>
<dbReference type="PANTHER" id="PTHR45691:SF6">
    <property type="entry name" value="PROTEIN DIAPHANOUS"/>
    <property type="match status" value="1"/>
</dbReference>
<dbReference type="SUPFAM" id="SSF101447">
    <property type="entry name" value="Formin homology 2 domain (FH2 domain)"/>
    <property type="match status" value="1"/>
</dbReference>
<reference evidence="3 4" key="1">
    <citation type="journal article" date="2017" name="Curr. Biol.">
        <title>Genome architecture and evolution of a unichromosomal asexual nematode.</title>
        <authorList>
            <person name="Fradin H."/>
            <person name="Zegar C."/>
            <person name="Gutwein M."/>
            <person name="Lucas J."/>
            <person name="Kovtun M."/>
            <person name="Corcoran D."/>
            <person name="Baugh L.R."/>
            <person name="Kiontke K."/>
            <person name="Gunsalus K."/>
            <person name="Fitch D.H."/>
            <person name="Piano F."/>
        </authorList>
    </citation>
    <scope>NUCLEOTIDE SEQUENCE [LARGE SCALE GENOMIC DNA]</scope>
    <source>
        <strain evidence="3">PF1309</strain>
    </source>
</reference>
<accession>A0A2A2L8Q0</accession>
<dbReference type="SMART" id="SM00498">
    <property type="entry name" value="FH2"/>
    <property type="match status" value="1"/>
</dbReference>
<feature type="compositionally biased region" description="Basic and acidic residues" evidence="1">
    <location>
        <begin position="895"/>
        <end position="917"/>
    </location>
</feature>
<feature type="compositionally biased region" description="Basic residues" evidence="1">
    <location>
        <begin position="775"/>
        <end position="789"/>
    </location>
</feature>
<evidence type="ECO:0000256" key="1">
    <source>
        <dbReference type="SAM" id="MobiDB-lite"/>
    </source>
</evidence>
<dbReference type="EMBL" id="LIAE01007043">
    <property type="protein sequence ID" value="PAV82524.1"/>
    <property type="molecule type" value="Genomic_DNA"/>
</dbReference>
<dbReference type="SUPFAM" id="SSF48371">
    <property type="entry name" value="ARM repeat"/>
    <property type="match status" value="1"/>
</dbReference>
<dbReference type="InterPro" id="IPR051412">
    <property type="entry name" value="Formin_Homology_Diaphanous_sf"/>
</dbReference>
<feature type="compositionally biased region" description="Pro residues" evidence="1">
    <location>
        <begin position="242"/>
        <end position="252"/>
    </location>
</feature>
<dbReference type="PROSITE" id="PS51444">
    <property type="entry name" value="FH2"/>
    <property type="match status" value="1"/>
</dbReference>
<comment type="caution">
    <text evidence="3">The sequence shown here is derived from an EMBL/GenBank/DDBJ whole genome shotgun (WGS) entry which is preliminary data.</text>
</comment>
<feature type="region of interest" description="Disordered" evidence="1">
    <location>
        <begin position="770"/>
        <end position="867"/>
    </location>
</feature>
<dbReference type="GO" id="GO:0005884">
    <property type="term" value="C:actin filament"/>
    <property type="evidence" value="ECO:0007669"/>
    <property type="project" value="TreeGrafter"/>
</dbReference>
<feature type="compositionally biased region" description="Low complexity" evidence="1">
    <location>
        <begin position="824"/>
        <end position="846"/>
    </location>
</feature>
<dbReference type="PANTHER" id="PTHR45691">
    <property type="entry name" value="PROTEIN DIAPHANOUS"/>
    <property type="match status" value="1"/>
</dbReference>
<sequence>MTEVDKKKGDDPNRNRAATFDSGQPDDLKRKFDFMKTELDTFDGVCELLCSSITNNPAVEPIFLSIQQLLLLIPEELSVRRAYLKLIESCISEIVFHKNGCEPDSDSKFQFQTPVSQLIESLQDEVVSKKLQDAVRQKQEAMLTTQQYWDKLCQFREENAQLRKYISDPIMTPLPAATECNLSEPGKTTTKTVDSTKSTTAKPSNIPPAPPPPPIGVLPKVTVANVPAPPPPPPGLLGGPKIPVPPPPPPPIGLLSSGSGPKIPMPPPPPPGLSFSFKSAAPIRPALPDYLPPKKKQQVDVSMRKPPVASFTIDPKTISESSFWTRTKEDDLLNSEALDQLKAKFALKPAVRSLASSSETELDMTASVKIKVPQIIHDDKTIQRLGIVQGSVKMSYSGLKRAILQMDESKLTKDLEQLRSALPPADVLAKLAEVSKEQYDEMPEGEQFAAYLATISSLPLRLDLIQFHMQYKASVDEIKSMMTTVSEACFELQHSEGFSAFLSIVLGMCNYMSASSKSHKDIYAFEMRMLPKLMDTRDIDGRGTLLHHIAQHMRSTLDAQLCRFAAHDMYHCQLAARINPDELQKLVTLLAANIKKLEKFLSNYKSVGEDDRFEEVMRPFLEETNKEQDTIQIMNKKMSSDWAALAKYFAFDSNKYKMEEFFNDMKTFKQQFEQVCRDLDKEIADAKRRDETQQKRKALADRQEQANRTGNAEREMDRTSPGRSSIHGDKRLSADTSKVSAWDELDSKMLGDASLFGLLSHSRAASRQGLNRVKVAGKHHSIQRQRSRMRSNGDLFGSPSKTISGRIPLRTPNASPSRSLFLRPTSNSLSPPSPSGGPSSSSSTPLRVGIGLPGMSNTEGTTTSPVMRVRRKGAPAVPVEDAHLYQYQRQMTSPSHKENLAPGEREEHEQRQNKQDMETEQTETLGRDAEANRQNEAIAKLPTAEELIERLSRL</sequence>
<dbReference type="GO" id="GO:0030041">
    <property type="term" value="P:actin filament polymerization"/>
    <property type="evidence" value="ECO:0007669"/>
    <property type="project" value="TreeGrafter"/>
</dbReference>
<feature type="compositionally biased region" description="Pro residues" evidence="1">
    <location>
        <begin position="205"/>
        <end position="216"/>
    </location>
</feature>
<dbReference type="GO" id="GO:0003779">
    <property type="term" value="F:actin binding"/>
    <property type="evidence" value="ECO:0007669"/>
    <property type="project" value="InterPro"/>
</dbReference>